<dbReference type="Proteomes" id="UP000233731">
    <property type="component" value="Unassembled WGS sequence"/>
</dbReference>
<name>A0A2N3R9J9_9BIFI</name>
<dbReference type="EMBL" id="PCHJ01000016">
    <property type="protein sequence ID" value="PKV09031.1"/>
    <property type="molecule type" value="Genomic_DNA"/>
</dbReference>
<sequence length="94" mass="11031">MAVDEDFMRKMATKDKACSTYDHIPQKRIDDYTSKYPITDDMDDAERRVWDSLDDEDRRMIQSDRTYYGTNYGAGFGGDTKVSFYDVLGIRQFD</sequence>
<accession>A0A2N3R9J9</accession>
<proteinExistence type="predicted"/>
<dbReference type="AlphaFoldDB" id="A0A2N3R9J9"/>
<reference evidence="1 2" key="1">
    <citation type="submission" date="2017-10" db="EMBL/GenBank/DDBJ databases">
        <title>Bifidobacterium genomics.</title>
        <authorList>
            <person name="Lugli G.A."/>
            <person name="Milani C."/>
            <person name="Mancabelli L."/>
        </authorList>
    </citation>
    <scope>NUCLEOTIDE SEQUENCE [LARGE SCALE GENOMIC DNA]</scope>
    <source>
        <strain evidence="1 2">1460B</strain>
    </source>
</reference>
<organism evidence="1 2">
    <name type="scientific">Bifidobacterium asteroides</name>
    <dbReference type="NCBI Taxonomy" id="1684"/>
    <lineage>
        <taxon>Bacteria</taxon>
        <taxon>Bacillati</taxon>
        <taxon>Actinomycetota</taxon>
        <taxon>Actinomycetes</taxon>
        <taxon>Bifidobacteriales</taxon>
        <taxon>Bifidobacteriaceae</taxon>
        <taxon>Bifidobacterium</taxon>
    </lineage>
</organism>
<evidence type="ECO:0000313" key="2">
    <source>
        <dbReference type="Proteomes" id="UP000233731"/>
    </source>
</evidence>
<evidence type="ECO:0000313" key="1">
    <source>
        <dbReference type="EMBL" id="PKV09031.1"/>
    </source>
</evidence>
<dbReference type="RefSeq" id="WP_024626840.1">
    <property type="nucleotide sequence ID" value="NZ_PCHJ01000016.1"/>
</dbReference>
<comment type="caution">
    <text evidence="1">The sequence shown here is derived from an EMBL/GenBank/DDBJ whole genome shotgun (WGS) entry which is preliminary data.</text>
</comment>
<protein>
    <submittedName>
        <fullName evidence="1">Uncharacterized protein</fullName>
    </submittedName>
</protein>
<gene>
    <name evidence="1" type="ORF">CQR44_1349</name>
</gene>